<gene>
    <name evidence="3" type="ORF">SAMN06295970_11736</name>
</gene>
<keyword evidence="2" id="KW-0732">Signal</keyword>
<comment type="caution">
    <text evidence="3">The sequence shown here is derived from an EMBL/GenBank/DDBJ whole genome shotgun (WGS) entry which is preliminary data.</text>
</comment>
<organism evidence="3 4">
    <name type="scientific">Noviherbaspirillum suwonense</name>
    <dbReference type="NCBI Taxonomy" id="1224511"/>
    <lineage>
        <taxon>Bacteria</taxon>
        <taxon>Pseudomonadati</taxon>
        <taxon>Pseudomonadota</taxon>
        <taxon>Betaproteobacteria</taxon>
        <taxon>Burkholderiales</taxon>
        <taxon>Oxalobacteraceae</taxon>
        <taxon>Noviherbaspirillum</taxon>
    </lineage>
</organism>
<reference evidence="3 4" key="1">
    <citation type="submission" date="2017-05" db="EMBL/GenBank/DDBJ databases">
        <authorList>
            <person name="Varghese N."/>
            <person name="Submissions S."/>
        </authorList>
    </citation>
    <scope>NUCLEOTIDE SEQUENCE [LARGE SCALE GENOMIC DNA]</scope>
    <source>
        <strain evidence="3 4">DSM 26001</strain>
    </source>
</reference>
<accession>A0ABY1QHY7</accession>
<dbReference type="Proteomes" id="UP001158049">
    <property type="component" value="Unassembled WGS sequence"/>
</dbReference>
<keyword evidence="4" id="KW-1185">Reference proteome</keyword>
<evidence type="ECO:0000313" key="4">
    <source>
        <dbReference type="Proteomes" id="UP001158049"/>
    </source>
</evidence>
<feature type="signal peptide" evidence="2">
    <location>
        <begin position="1"/>
        <end position="21"/>
    </location>
</feature>
<evidence type="ECO:0000256" key="1">
    <source>
        <dbReference type="SAM" id="MobiDB-lite"/>
    </source>
</evidence>
<protein>
    <submittedName>
        <fullName evidence="3">Uncharacterized protein</fullName>
    </submittedName>
</protein>
<dbReference type="EMBL" id="FXUL01000017">
    <property type="protein sequence ID" value="SMP71561.1"/>
    <property type="molecule type" value="Genomic_DNA"/>
</dbReference>
<dbReference type="RefSeq" id="WP_283443937.1">
    <property type="nucleotide sequence ID" value="NZ_FXUL01000017.1"/>
</dbReference>
<feature type="chain" id="PRO_5047428636" evidence="2">
    <location>
        <begin position="22"/>
        <end position="178"/>
    </location>
</feature>
<proteinExistence type="predicted"/>
<feature type="region of interest" description="Disordered" evidence="1">
    <location>
        <begin position="137"/>
        <end position="178"/>
    </location>
</feature>
<evidence type="ECO:0000313" key="3">
    <source>
        <dbReference type="EMBL" id="SMP71561.1"/>
    </source>
</evidence>
<feature type="compositionally biased region" description="Basic and acidic residues" evidence="1">
    <location>
        <begin position="145"/>
        <end position="178"/>
    </location>
</feature>
<evidence type="ECO:0000256" key="2">
    <source>
        <dbReference type="SAM" id="SignalP"/>
    </source>
</evidence>
<sequence>MFKAIPCLLLAGIVFSPAAMAQTPDAPVQPRTENGLRYLCGGVGLDESEYMKSQAKTHGLLMTFATTDGSYLANVHVDVADNRGKPLLSVDCDAPMLLVDLPRGDRYRILAQTGGASLSRTASVKAGGGSRLVFVWPMQGGQSEKPTRAEKRGLPDTDSRSTGTHEEPRLRTQSEMGK</sequence>
<name>A0ABY1QHY7_9BURK</name>